<name>A0A7D8H4P1_9BACI</name>
<accession>A0A7D8H4P1</accession>
<proteinExistence type="predicted"/>
<protein>
    <submittedName>
        <fullName evidence="1">Uncharacterized protein</fullName>
    </submittedName>
</protein>
<reference evidence="1 2" key="1">
    <citation type="submission" date="2017-04" db="EMBL/GenBank/DDBJ databases">
        <authorList>
            <person name="Criscuolo A."/>
        </authorList>
    </citation>
    <scope>NUCLEOTIDE SEQUENCE [LARGE SCALE GENOMIC DNA]</scope>
    <source>
        <strain evidence="1">16-00174</strain>
    </source>
</reference>
<dbReference type="AlphaFoldDB" id="A0A7D8H4P1"/>
<organism evidence="1 2">
    <name type="scientific">Bacillus paranthracis</name>
    <dbReference type="NCBI Taxonomy" id="2026186"/>
    <lineage>
        <taxon>Bacteria</taxon>
        <taxon>Bacillati</taxon>
        <taxon>Bacillota</taxon>
        <taxon>Bacilli</taxon>
        <taxon>Bacillales</taxon>
        <taxon>Bacillaceae</taxon>
        <taxon>Bacillus</taxon>
        <taxon>Bacillus cereus group</taxon>
    </lineage>
</organism>
<evidence type="ECO:0000313" key="1">
    <source>
        <dbReference type="EMBL" id="SMD62022.1"/>
    </source>
</evidence>
<gene>
    <name evidence="1" type="ORF">BACERE00174_00379</name>
</gene>
<dbReference type="EMBL" id="FWYW01000037">
    <property type="protein sequence ID" value="SMD62022.1"/>
    <property type="molecule type" value="Genomic_DNA"/>
</dbReference>
<dbReference type="Proteomes" id="UP000194422">
    <property type="component" value="Unassembled WGS sequence"/>
</dbReference>
<evidence type="ECO:0000313" key="2">
    <source>
        <dbReference type="Proteomes" id="UP000194422"/>
    </source>
</evidence>
<sequence>MLNENGLNTYCSVRNDRGDDLLGFMLTKEEKKEMEYILKRELEELLFDFQDERIHDVVKKAMEERYKIIFCLFRRVANAEECIRYVRKRTFY</sequence>
<comment type="caution">
    <text evidence="1">The sequence shown here is derived from an EMBL/GenBank/DDBJ whole genome shotgun (WGS) entry which is preliminary data.</text>
</comment>